<evidence type="ECO:0000313" key="3">
    <source>
        <dbReference type="Proteomes" id="UP000241436"/>
    </source>
</evidence>
<dbReference type="OrthoDB" id="9809155at2"/>
<keyword evidence="3" id="KW-1185">Reference proteome</keyword>
<evidence type="ECO:0000256" key="1">
    <source>
        <dbReference type="ARBA" id="ARBA00022649"/>
    </source>
</evidence>
<protein>
    <submittedName>
        <fullName evidence="2">Plasmid stabilization system protein</fullName>
    </submittedName>
</protein>
<dbReference type="RefSeq" id="WP_107561628.1">
    <property type="nucleotide sequence ID" value="NZ_NVQC01000015.1"/>
</dbReference>
<dbReference type="Proteomes" id="UP000241436">
    <property type="component" value="Unassembled WGS sequence"/>
</dbReference>
<evidence type="ECO:0000313" key="2">
    <source>
        <dbReference type="EMBL" id="PTL36560.1"/>
    </source>
</evidence>
<reference evidence="3" key="2">
    <citation type="journal article" date="2018" name="Environ. Microbiol.">
        <title>Bloom of a denitrifying methanotroph, 'Candidatus Methylomirabilis limnetica', in a deep stratified lake.</title>
        <authorList>
            <person name="Graf J.S."/>
            <person name="Mayr M.J."/>
            <person name="Marchant H.K."/>
            <person name="Tienken D."/>
            <person name="Hach P.F."/>
            <person name="Brand A."/>
            <person name="Schubert C.J."/>
            <person name="Kuypers M.M."/>
            <person name="Milucka J."/>
        </authorList>
    </citation>
    <scope>NUCLEOTIDE SEQUENCE [LARGE SCALE GENOMIC DNA]</scope>
    <source>
        <strain evidence="3">Zug</strain>
    </source>
</reference>
<dbReference type="AlphaFoldDB" id="A0A2T4TZL6"/>
<dbReference type="EMBL" id="NVQC01000015">
    <property type="protein sequence ID" value="PTL36560.1"/>
    <property type="molecule type" value="Genomic_DNA"/>
</dbReference>
<accession>A0A2T4TZL6</accession>
<comment type="caution">
    <text evidence="2">The sequence shown here is derived from an EMBL/GenBank/DDBJ whole genome shotgun (WGS) entry which is preliminary data.</text>
</comment>
<dbReference type="Pfam" id="PF05016">
    <property type="entry name" value="ParE_toxin"/>
    <property type="match status" value="1"/>
</dbReference>
<keyword evidence="1" id="KW-1277">Toxin-antitoxin system</keyword>
<organism evidence="2 3">
    <name type="scientific">Candidatus Methylomirabilis limnetica</name>
    <dbReference type="NCBI Taxonomy" id="2033718"/>
    <lineage>
        <taxon>Bacteria</taxon>
        <taxon>Candidatus Methylomirabilota</taxon>
        <taxon>Candidatus Methylomirabilia</taxon>
        <taxon>Candidatus Methylomirabilales</taxon>
        <taxon>Candidatus Methylomirabilaceae</taxon>
        <taxon>Candidatus Methylomirabilis</taxon>
    </lineage>
</organism>
<gene>
    <name evidence="2" type="ORF">CLG94_04225</name>
</gene>
<dbReference type="Gene3D" id="3.30.2310.20">
    <property type="entry name" value="RelE-like"/>
    <property type="match status" value="1"/>
</dbReference>
<name>A0A2T4TZL6_9BACT</name>
<dbReference type="InterPro" id="IPR007712">
    <property type="entry name" value="RelE/ParE_toxin"/>
</dbReference>
<dbReference type="InterPro" id="IPR035093">
    <property type="entry name" value="RelE/ParE_toxin_dom_sf"/>
</dbReference>
<reference evidence="2 3" key="1">
    <citation type="submission" date="2017-09" db="EMBL/GenBank/DDBJ databases">
        <title>Bloom of a denitrifying methanotroph, Candidatus Methylomirabilis limnetica, in a deep stratified lake.</title>
        <authorList>
            <person name="Graf J.S."/>
            <person name="Marchant H.K."/>
            <person name="Tienken D."/>
            <person name="Hach P.F."/>
            <person name="Brand A."/>
            <person name="Schubert C.J."/>
            <person name="Kuypers M.M."/>
            <person name="Milucka J."/>
        </authorList>
    </citation>
    <scope>NUCLEOTIDE SEQUENCE [LARGE SCALE GENOMIC DNA]</scope>
    <source>
        <strain evidence="2 3">Zug</strain>
    </source>
</reference>
<proteinExistence type="predicted"/>
<sequence>MKRARFIAAARLEFLAEVIYHNEAQPGLGERFAAAVEEAAARALAFPLSGSPSRSNTRRMIVKGFCFSIFYRPEPNGIVIFAVAHHARRPFYWRSRTRTR</sequence>